<evidence type="ECO:0000256" key="1">
    <source>
        <dbReference type="SAM" id="MobiDB-lite"/>
    </source>
</evidence>
<proteinExistence type="predicted"/>
<organism evidence="2 3">
    <name type="scientific">Opisthorchis felineus</name>
    <dbReference type="NCBI Taxonomy" id="147828"/>
    <lineage>
        <taxon>Eukaryota</taxon>
        <taxon>Metazoa</taxon>
        <taxon>Spiralia</taxon>
        <taxon>Lophotrochozoa</taxon>
        <taxon>Platyhelminthes</taxon>
        <taxon>Trematoda</taxon>
        <taxon>Digenea</taxon>
        <taxon>Opisthorchiida</taxon>
        <taxon>Opisthorchiata</taxon>
        <taxon>Opisthorchiidae</taxon>
        <taxon>Opisthorchis</taxon>
    </lineage>
</organism>
<protein>
    <submittedName>
        <fullName evidence="2">Uncharacterized protein</fullName>
    </submittedName>
</protein>
<feature type="region of interest" description="Disordered" evidence="1">
    <location>
        <begin position="466"/>
        <end position="490"/>
    </location>
</feature>
<dbReference type="OrthoDB" id="6256483at2759"/>
<evidence type="ECO:0000313" key="2">
    <source>
        <dbReference type="EMBL" id="TGZ61971.1"/>
    </source>
</evidence>
<name>A0A4S2LFD0_OPIFE</name>
<dbReference type="Proteomes" id="UP000308267">
    <property type="component" value="Unassembled WGS sequence"/>
</dbReference>
<sequence>MNVPRNHKFVKLFEVFPTSFHSPYNTSIYQYMPERTWRFPINSHQSCYFKCFDSINHSSRTSSSQGSSTVSSVEVIPPSSPAPPDSSLVYLYDSSHRCFDPIACVQDSSTRPDQLARTYVLSYLPPFRHTEEVTPRTLRARRLENYFYRYPPGDFISTTLAHSHVKPEVEAGSPAECNLSSPVQCVRTSPPPKDPCSGPVVVPTPLLKSFSSVPSGLNHKSRSDYSLSIIHRRCQSVIGFTEVTFSCHQGVRTSKIVASPTDMTQTKVNLLLLDGTKSNRSTSELETHVSQHTFPSDSTDVSISIPRSSSRCSSTSSAGGSPQRVDAFYDLVPPYIAESDSSSSSTEVPPASSPFRQLTRSLSTCHISVLRQSDVNPSFICSNSSISPTLVLPNPPSGVAESIHSNDSCMYWPPTPSMVFNSTETAEVAVTRLQAKNAKRFVVCKDVVNVLITPYDTLLSLSPTQMSPPTEVIVSDSPARTGLPEDFPRTEKIDAFGDRPKYSRPRSLSHSESCTSSTLHSVDLTCGFLASSSKACCTGNGYGRGDCTETVTAKPPVPRKIPSPQPSSPALSQNAVGLNLRSCGIRSAKGSPKITGRSENRTLLTLPIPSCLTDVYASIHAVSLVTTSPGLQNRYSASMDSMPDHYTCGSLTPLPRAKLFAQQEASTISHVFAVPDVFGLLQSISNYGSPLSPSIYGQKSSLCGTQGRPTDRRLFRILQRYPRSRADMLTETQRLCGVEYGFLVLHTSSWIQMMRLTRDIEHSFPHWQLTRQLHRNAELQSNRSLSVSCV</sequence>
<feature type="compositionally biased region" description="Low complexity" evidence="1">
    <location>
        <begin position="60"/>
        <end position="77"/>
    </location>
</feature>
<dbReference type="EMBL" id="SJOL01007754">
    <property type="protein sequence ID" value="TGZ61971.1"/>
    <property type="molecule type" value="Genomic_DNA"/>
</dbReference>
<feature type="region of interest" description="Disordered" evidence="1">
    <location>
        <begin position="60"/>
        <end position="81"/>
    </location>
</feature>
<keyword evidence="3" id="KW-1185">Reference proteome</keyword>
<dbReference type="AlphaFoldDB" id="A0A4S2LFD0"/>
<accession>A0A4S2LFD0</accession>
<comment type="caution">
    <text evidence="2">The sequence shown here is derived from an EMBL/GenBank/DDBJ whole genome shotgun (WGS) entry which is preliminary data.</text>
</comment>
<evidence type="ECO:0000313" key="3">
    <source>
        <dbReference type="Proteomes" id="UP000308267"/>
    </source>
</evidence>
<gene>
    <name evidence="2" type="ORF">CRM22_007686</name>
</gene>
<reference evidence="2 3" key="1">
    <citation type="journal article" date="2019" name="BMC Genomics">
        <title>New insights from Opisthorchis felineus genome: update on genomics of the epidemiologically important liver flukes.</title>
        <authorList>
            <person name="Ershov N.I."/>
            <person name="Mordvinov V.A."/>
            <person name="Prokhortchouk E.B."/>
            <person name="Pakharukova M.Y."/>
            <person name="Gunbin K.V."/>
            <person name="Ustyantsev K."/>
            <person name="Genaev M.A."/>
            <person name="Blinov A.G."/>
            <person name="Mazur A."/>
            <person name="Boulygina E."/>
            <person name="Tsygankova S."/>
            <person name="Khrameeva E."/>
            <person name="Chekanov N."/>
            <person name="Fan G."/>
            <person name="Xiao A."/>
            <person name="Zhang H."/>
            <person name="Xu X."/>
            <person name="Yang H."/>
            <person name="Solovyev V."/>
            <person name="Lee S.M."/>
            <person name="Liu X."/>
            <person name="Afonnikov D.A."/>
            <person name="Skryabin K.G."/>
        </authorList>
    </citation>
    <scope>NUCLEOTIDE SEQUENCE [LARGE SCALE GENOMIC DNA]</scope>
    <source>
        <strain evidence="2">AK-0245</strain>
        <tissue evidence="2">Whole organism</tissue>
    </source>
</reference>
<feature type="region of interest" description="Disordered" evidence="1">
    <location>
        <begin position="282"/>
        <end position="323"/>
    </location>
</feature>
<feature type="compositionally biased region" description="Low complexity" evidence="1">
    <location>
        <begin position="298"/>
        <end position="322"/>
    </location>
</feature>